<name>A0A841DD65_PLAVE</name>
<evidence type="ECO:0000313" key="2">
    <source>
        <dbReference type="Proteomes" id="UP000562352"/>
    </source>
</evidence>
<dbReference type="RefSeq" id="WP_184948710.1">
    <property type="nucleotide sequence ID" value="NZ_BAAAWZ010000001.1"/>
</dbReference>
<gene>
    <name evidence="1" type="ORF">FHS22_007338</name>
</gene>
<reference evidence="1 2" key="1">
    <citation type="submission" date="2020-08" db="EMBL/GenBank/DDBJ databases">
        <title>Genomic Encyclopedia of Type Strains, Phase III (KMG-III): the genomes of soil and plant-associated and newly described type strains.</title>
        <authorList>
            <person name="Whitman W."/>
        </authorList>
    </citation>
    <scope>NUCLEOTIDE SEQUENCE [LARGE SCALE GENOMIC DNA]</scope>
    <source>
        <strain evidence="1 2">CECT 3303</strain>
    </source>
</reference>
<accession>A0A841DD65</accession>
<proteinExistence type="predicted"/>
<keyword evidence="2" id="KW-1185">Reference proteome</keyword>
<evidence type="ECO:0000313" key="1">
    <source>
        <dbReference type="EMBL" id="MBB5968020.1"/>
    </source>
</evidence>
<sequence length="82" mass="8994">MYSVELDPIAQQQAEALPTTAITAFLELRAALELQPGSGEPLAANNPKANMLTHTFGSAGMITYFVVEHLRLVYIVRVHWLG</sequence>
<dbReference type="Proteomes" id="UP000562352">
    <property type="component" value="Unassembled WGS sequence"/>
</dbReference>
<protein>
    <submittedName>
        <fullName evidence="1">Uncharacterized protein</fullName>
    </submittedName>
</protein>
<dbReference type="AlphaFoldDB" id="A0A841DD65"/>
<comment type="caution">
    <text evidence="1">The sequence shown here is derived from an EMBL/GenBank/DDBJ whole genome shotgun (WGS) entry which is preliminary data.</text>
</comment>
<dbReference type="EMBL" id="JACHJJ010000046">
    <property type="protein sequence ID" value="MBB5968020.1"/>
    <property type="molecule type" value="Genomic_DNA"/>
</dbReference>
<organism evidence="1 2">
    <name type="scientific">Planomonospora venezuelensis</name>
    <dbReference type="NCBI Taxonomy" id="1999"/>
    <lineage>
        <taxon>Bacteria</taxon>
        <taxon>Bacillati</taxon>
        <taxon>Actinomycetota</taxon>
        <taxon>Actinomycetes</taxon>
        <taxon>Streptosporangiales</taxon>
        <taxon>Streptosporangiaceae</taxon>
        <taxon>Planomonospora</taxon>
    </lineage>
</organism>